<evidence type="ECO:0000256" key="11">
    <source>
        <dbReference type="ARBA" id="ARBA00023157"/>
    </source>
</evidence>
<evidence type="ECO:0000256" key="10">
    <source>
        <dbReference type="ARBA" id="ARBA00023136"/>
    </source>
</evidence>
<keyword evidence="8" id="KW-1133">Transmembrane helix</keyword>
<keyword evidence="4" id="KW-0812">Transmembrane</keyword>
<evidence type="ECO:0000256" key="13">
    <source>
        <dbReference type="SAM" id="MobiDB-lite"/>
    </source>
</evidence>
<dbReference type="Pfam" id="PF00362">
    <property type="entry name" value="Integrin_beta"/>
    <property type="match status" value="1"/>
</dbReference>
<evidence type="ECO:0000256" key="1">
    <source>
        <dbReference type="ARBA" id="ARBA00004479"/>
    </source>
</evidence>
<feature type="domain" description="Fibronectin type-III" evidence="15">
    <location>
        <begin position="5730"/>
        <end position="5821"/>
    </location>
</feature>
<keyword evidence="10" id="KW-0472">Membrane</keyword>
<evidence type="ECO:0000256" key="6">
    <source>
        <dbReference type="ARBA" id="ARBA00022737"/>
    </source>
</evidence>
<feature type="domain" description="Fibronectin type-III" evidence="15">
    <location>
        <begin position="6245"/>
        <end position="6345"/>
    </location>
</feature>
<keyword evidence="7" id="KW-0106">Calcium</keyword>
<keyword evidence="3" id="KW-0245">EGF-like domain</keyword>
<feature type="signal peptide" evidence="14">
    <location>
        <begin position="1"/>
        <end position="19"/>
    </location>
</feature>
<dbReference type="InterPro" id="IPR057073">
    <property type="entry name" value="EGF_integrin_2"/>
</dbReference>
<keyword evidence="11" id="KW-1015">Disulfide bond</keyword>
<evidence type="ECO:0000256" key="4">
    <source>
        <dbReference type="ARBA" id="ARBA00022692"/>
    </source>
</evidence>
<dbReference type="InterPro" id="IPR003644">
    <property type="entry name" value="Calx_beta"/>
</dbReference>
<keyword evidence="17" id="KW-1185">Reference proteome</keyword>
<dbReference type="EMBL" id="OU015566">
    <property type="protein sequence ID" value="CAG5105648.1"/>
    <property type="molecule type" value="Genomic_DNA"/>
</dbReference>
<dbReference type="PANTHER" id="PTHR46682:SF1">
    <property type="entry name" value="ADHESION G-PROTEIN COUPLED RECEPTOR V1"/>
    <property type="match status" value="1"/>
</dbReference>
<evidence type="ECO:0000256" key="2">
    <source>
        <dbReference type="ARBA" id="ARBA00007449"/>
    </source>
</evidence>
<dbReference type="InterPro" id="IPR002369">
    <property type="entry name" value="Integrin_bsu_VWA"/>
</dbReference>
<dbReference type="Pfam" id="PF03160">
    <property type="entry name" value="Calx-beta"/>
    <property type="match status" value="16"/>
</dbReference>
<dbReference type="PANTHER" id="PTHR46682">
    <property type="entry name" value="ADHESION G-PROTEIN COUPLED RECEPTOR V1"/>
    <property type="match status" value="1"/>
</dbReference>
<dbReference type="InterPro" id="IPR040622">
    <property type="entry name" value="EGF_integrin_1"/>
</dbReference>
<name>A0ABN7SUZ1_OIKDI</name>
<dbReference type="Pfam" id="PF00041">
    <property type="entry name" value="fn3"/>
    <property type="match status" value="4"/>
</dbReference>
<dbReference type="SUPFAM" id="SSF141072">
    <property type="entry name" value="CalX-like"/>
    <property type="match status" value="13"/>
</dbReference>
<evidence type="ECO:0000256" key="14">
    <source>
        <dbReference type="SAM" id="SignalP"/>
    </source>
</evidence>
<dbReference type="SMART" id="SM00060">
    <property type="entry name" value="FN3"/>
    <property type="match status" value="4"/>
</dbReference>
<keyword evidence="5 14" id="KW-0732">Signal</keyword>
<dbReference type="InterPro" id="IPR015812">
    <property type="entry name" value="Integrin_bsu"/>
</dbReference>
<dbReference type="InterPro" id="IPR026919">
    <property type="entry name" value="ADGRV1"/>
</dbReference>
<dbReference type="Gene3D" id="2.60.40.1510">
    <property type="entry name" value="ntegrin, alpha v. Chain A, domain 3"/>
    <property type="match status" value="1"/>
</dbReference>
<dbReference type="InterPro" id="IPR003961">
    <property type="entry name" value="FN3_dom"/>
</dbReference>
<dbReference type="InterPro" id="IPR038081">
    <property type="entry name" value="CalX-like_sf"/>
</dbReference>
<dbReference type="Pfam" id="PF18372">
    <property type="entry name" value="I-EGF_1"/>
    <property type="match status" value="1"/>
</dbReference>
<dbReference type="Proteomes" id="UP001158576">
    <property type="component" value="Chromosome 1"/>
</dbReference>
<gene>
    <name evidence="16" type="ORF">OKIOD_LOCUS11087</name>
</gene>
<dbReference type="SMART" id="SM00187">
    <property type="entry name" value="INB"/>
    <property type="match status" value="1"/>
</dbReference>
<dbReference type="Gene3D" id="2.60.40.10">
    <property type="entry name" value="Immunoglobulins"/>
    <property type="match status" value="4"/>
</dbReference>
<evidence type="ECO:0000256" key="5">
    <source>
        <dbReference type="ARBA" id="ARBA00022729"/>
    </source>
</evidence>
<comment type="subcellular location">
    <subcellularLocation>
        <location evidence="1">Membrane</location>
        <topology evidence="1">Single-pass type I membrane protein</topology>
    </subcellularLocation>
</comment>
<evidence type="ECO:0000256" key="8">
    <source>
        <dbReference type="ARBA" id="ARBA00022989"/>
    </source>
</evidence>
<dbReference type="Gene3D" id="2.10.25.10">
    <property type="entry name" value="Laminin"/>
    <property type="match status" value="2"/>
</dbReference>
<accession>A0ABN7SUZ1</accession>
<dbReference type="PROSITE" id="PS00022">
    <property type="entry name" value="EGF_1"/>
    <property type="match status" value="1"/>
</dbReference>
<feature type="chain" id="PRO_5045829558" evidence="14">
    <location>
        <begin position="20"/>
        <end position="6587"/>
    </location>
</feature>
<dbReference type="InterPro" id="IPR000742">
    <property type="entry name" value="EGF"/>
</dbReference>
<keyword evidence="9" id="KW-0401">Integrin</keyword>
<evidence type="ECO:0000256" key="9">
    <source>
        <dbReference type="ARBA" id="ARBA00023037"/>
    </source>
</evidence>
<evidence type="ECO:0000256" key="7">
    <source>
        <dbReference type="ARBA" id="ARBA00022837"/>
    </source>
</evidence>
<dbReference type="PRINTS" id="PR01186">
    <property type="entry name" value="INTEGRINB"/>
</dbReference>
<dbReference type="Gene3D" id="3.40.50.410">
    <property type="entry name" value="von Willebrand factor, type A domain"/>
    <property type="match status" value="1"/>
</dbReference>
<keyword evidence="12" id="KW-0325">Glycoprotein</keyword>
<dbReference type="InterPro" id="IPR013783">
    <property type="entry name" value="Ig-like_fold"/>
</dbReference>
<proteinExistence type="inferred from homology"/>
<dbReference type="InterPro" id="IPR036465">
    <property type="entry name" value="vWFA_dom_sf"/>
</dbReference>
<protein>
    <submittedName>
        <fullName evidence="16">Oidioi.mRNA.OKI2018_I69.chr1.g2322.t1.cds</fullName>
    </submittedName>
</protein>
<dbReference type="SMART" id="SM00237">
    <property type="entry name" value="Calx_beta"/>
    <property type="match status" value="8"/>
</dbReference>
<sequence length="6587" mass="731903">MILHWLGIVLGCLAAAAPAEQLQSQTENSKKTSRGQAECGKFQGWVGAENHKTKCHIAKNPCDCIRANELCGWCADESFQYGRCDLPANLETLKCQDVQTVESKVYTGNADFNPEKDRIFPKDANAIIRVGDSVDLLFNVTEPRIYPAELYYLMDVSYSMRDDMERMKKMGGEIAKKLRELTNQEAMVRIGFGTFVDKVISPQTEMTPFYLEKPYRDNFEVDSPFLYKNVNPLTDDITKYTENMQNEHVSGNLDGPEGALEAMYQAVLCRDEVGWQHNTLKLLVLATESWFHSGGSGMGKLSGLIDPADDQCHLENNEYIRGDQRDYPTIKQVVDVLEENSIIPIFAVRKGQLHHYQNATEQLFKVGSAEILEEKSKNILDLIEKAYNIITQKQHLVLNTKEFLDAKDVCLGTEAVFTDAQGVVKEFTDGEDVTGLSKNSNVQYTIRQSVHPDTYCSDTCRTTSKWGELKVRTQRYDDFLLINTTIRCNFDCMEQIEANSIKCSGNGDFACGVCLCHDLFFGSVCEFERPPCPTPGQNCTDCINPEMPTEICSGQGQCPKNFCECNQIESGIISGKWCQCSNTDCYNDGADGTKPGICSDHGQCVCDKYDGRGISKCMCDKGWTGDFCECPASQETCRADSFAEICSGRGECKCGKCICESDDWTGPFCDTRNCGGKPCANCKTFSACIECKYHSDDKEDCDDVCPKSDNSEITYTLVGKSELVPAGDDKTAKYSSEAGQLCSAMTQAREGEPPCKFYYKYYEKDNGDIQVWAEDDPHCGIEYSLIIILWAVLAALLIGLLFLCCWRICVFCVDREKRFPTIAYLVEFIKAKYFMKRSQTVAVIPVRRSVFDGNLSIKWRTFPVSVADDDFRLIREGESGTLASSLARGDGNSVEMERLLSKTNWGQGQIEWKDGEEFADIHIDIKGPQFEGREAAFIVELIDRPEEVHFGQKRTKVIIIKDDEPGSVGFAKPSYVFKEADHSALIPIHRANGIDGRVVVSYKSRDMTAIGGQHYRQTSGEIIFEDGETSKVIEIEFFQDSIFDGREKAFNLELFDPLGGATLDCDRCMVTLLYDETVSVVQFLRQSYPFLENCQKAAVPVIRTRSTKGRSSVRYRTRDITARAGVDYKSVEGELEFANGETEKLIEVSIIENDRYIEEGRTFGLELYEPSDGTKMELNNCEIKIIEDDDPGRFELARSNYVFKAGKEAAIIPVMRSMGADGTVKLPWVIRTQDGSSVPDEITTSGTLVFENMEIDGAIDLNVNVDREEDTNLIIELMQPTNNARLGHQRSTNVKIYGKGHFDEVELNVVNPTILRGAGMSPLIVNLERKIRLDPPQASVVLFETIDGTAKAEDHHYSAVKKAVIFDANETLQQVKIFVDDEIDDETNDDLIFTCKIIPISDSVIVTRDSQEILITNPIEAVRQQNVRGAMRNSAKISFTQEKHLCRLSEETYTLTVKRIGKEDRQASCVIHLELIEGSILPESELIPVEVRFEPNESQKELTLPLPLMDCEQILLKHSLSDYGPNTTGGNLTETVVNVINDRHVGTVGFGVPEVTFPVADIQQNIHILRHGGTDGPLEIELSSVGDSAVNQVHYEFEDGTKVFFEDGQFQASVPITFIPGNHGKMVSRKMQLKIDSVSGMGKIGQETCSIQLLTDQAPCSISFARPEFSFMAKSGDQGLPLLRIGSLEKPAEIKWSFVDHTDMLEEKASQLLSLSVKIEPISGQAAVSLGKYPDAIIKVISGHEPGSFEFRKTRAVCRQNDGQIDLSVARQGGADGEVKVDWSASSDLEKYDGLSGEIVFAEGVHEQIIKIDIDKEMKSDTESFCVQLFKCSDGLIGARNMANISVLKESEDVEFEFETDFITTDIGAIDVAVGVIVKGELEDLVSLRYATQPDTAQPGEHYLTQSEQLVFKPNESRKVINLNLLDAPLEEPVSLTLSLLVATGPGRIGLKDSCVITIPPAGHPGQVSFTQDFLEVSQSDKIVQLPLTRSRGNRGALPVGWSVSSDNWYDRNNGQIMFDDGQSETHIDFPLNCQPSDVPIEEFTIKLHKPVGKAELGPVPSLTVRVHNDLEGGRVGFDDESSEILVHDTDVMTTVLALSDGRNRVEFDLEYQLLPVSVDQNVAAELAEAFVSTIQVPAGLQRIPIEIPISYIPSGQSQCLLVKLLKSNNGVRIGDNDQHRLTILSPKRTIGYMETKVNANQSTRELILIVKRKISNKENLTVPWIAYTSPEPLSGVLNFADGQEFDEVRIPFKQMYISGTPLVEEFDVELKPGVVYDLEDRRGKCHVTLNNDLGPGVIEFSDESVKQLQSNGNITVRLLRHERCLEEATVKWRVDAPEGSYFRGLVGTAQFRSGDEGLDLAINVPEMPQDNSEEKFTITLDQPINASLGDKTQCSVSLLNDKTAGEIAFYDPLPKIEQQSNGRLSVCVVRTQVSDGDVTQPWRLQPFSSTHTAYKGISGELDFASGETKLWIHLDLPTEPQEFPDESFFIVLDRPKGGARLKNGEQRLEVKIENDIRWPKVGFAEKSLTFKQSDGVHKITLFRSSEMTAPVVVNWKVDPKSNGQDYKDFHGQLVFNPGESTASIILTSPLVTKGANEAEFDIILDPVTQPVLGELLNCHIRIENNIKPAKIGFSVQTDEPKQSDKQLKLKLERSGFQFGDATVRWQCETHLGDESFMKEYQANFKDGDFDQDIVIDLPTHPMKEKDAKYIFELLGLDGDAEFGDPNRLEILVKNDIQWPIVEFSNAKLTARQTDGTIKIPVKRDGTANAIKVSWRENGERLFAGDWRKDAGTLEFEIGEDQKFIELAVCQKPSAAKSLELELQLLGADEDQDFLLGDNIKCTVNLVQDVLFPKASFDLPELNLKQSAERVRIPVARTTNMREEVSVDWYVKSDHPAFSALKGKVNFGDGQSLGYIEFDLPKIPIGESFSTFQVCLDRENDVCKIGSQPDLTMTVENDIKPSAVEVIELEQMVVRSAGSIPVALLRKGFADCPMTISAQVVLENQEILTTQVSFAPGQVEASFSIPVETIPRYTDVDNYKVIITDIISDHSFDLPKKEAVFQVHNDLPRSHVEVKSKQAEALQSSGHADFTMKRFGNLEGELKANYSIFGGDLDGHTGSIIMKDGEEEMDFKVPLPDVPLSGDMGKIVISMDNVEGFSCPTLECKNVEIDIIHDVKPTKIAVIKPETAKQSDGPIKMKIVRSGNSADCVTIPYKISADLPGFRPIEGVVFFDADDADEKEVEIAIDMTPSEVLEATYIIEIEKARGGLMTEIEEPNFKIVVSQDVKIPVISFDKIDFTCRQSDDHLMVPIKRDFSQHGPVMVKCQICSTSGINEEKWERFDDGEDLKFIKVDFSKTPLNIDLDEYTLTLVAVEGACLPKLGDDILAKVSVESDLKATIISLPKTSFSCKQSEEVLDVKVVRSPPNLTGDVTIGWHVVDADHENPLDPFYERQRGVVKLKDGSEEATIQFKLVQVPQKFSANIAKIVMEPPVGGRCTEMTQTEALVAIENDIPRPLISLDLTETKVRQTNGDVSLPVTRSRFMGGRILIPWYLDVTNEHSPYYGVGGREMIDDGESTTEIKFKLPNFPIWAESNKLMLRLGGIGGDHHPEGHKTKNAAKVFVNNDIQAEMLSFLVNEIMAKQSDGDITLHINRSGFLNTPVSSKYHVKSLDPKFAAIKGEVAFRAGDVDRTIVIPVSRDPSPDEHVIFTVVLSVPVLDDQEEQNSPARRKPKLGKHPVMAVTLLNDISRPTTSLPVEKITVRQSEKVFSVAVVRGGEGECVVAWKVANARAKSFYENLTGNAKFTGDSRLFKVEFDLPQAPQDVDEDTFCVELYDPRGENNPMLGAIHAAEVTVINDIKRPTVSFTTEKASVVQSDKKLVLPVCRMYAKTDAINVNWKISSKFGAKSPYNNLTGSFSFQPNEELQTLEINISQSPVPDLSDDELTVTLIPDAPVQLGEKKQCTVQLVYDIKPANFQFEAGVTSPLFFTQSDSSGKLTITRSGNASGSATLKLSQKCSSNPFYNKIYEIKFLNGELKKKIDVELDQTPGHHKKDEVTVELEAINDEEVVIPMTCSFVVDNDLKAARFDFDQAEFSVLQSENHVSIPVKRSASAGLASVRWRLTTDTHPFEMSEGRLAFDETQEFYILDLPIAQTMFEKEKFHAEIELYEPKGTYACLGDNSTATIDVKMNLTFFEFSSDDFSFKQSDSVGNVAVRRLNNLTKPCKLEYKTSSPLKISEWNTGKPEFITFDAHSSKANIEMEFDPTPISVTTEKVTVKLLPSTEEHQMVSAQAAATVNIEYDIEPTKINFSDPICVASKRLGKVELPVTCVANNRTPKLKITVSWHSEGLKNEQKGQIIFSGDQSQAVISMDIDMVKVKEYEVFIREVTGAPFVSINNPKCKVKVVDDCPAYKFTSPNIQFNQSDGDIKLKLTSPISAAGREIAWKAKKPVPGYKLSGKAKINADGTCEIIINVPKDVQKIESIDFDIIIDIPENKGLISQTVDDLSCHVTVAHDVAKAKVDFVLPKQTVSRQSTPVVEIPVKRSKNLSGDMKIAYSVDQKEPKTMIIPDGVSEGLIEIHLDQLSFDEPVTKIKVALIGVEGVSELGDEVIHEISVMNDVPLPVFEFKSKSFEAKQSSGKIAIPIIRSNNIQAEGLVGWKVTSPNTKSPLFNLRGLLQFGQTDLMKDIEIELPQFPSIVKEEVIEIAIEAVRGSNIGDKSVLPLKVTYDLALPKIDVSVSKALVQARQTSGSASILVTRSESPIPTAIEVAWIAKPDTPDFPIQTGIIELKDAEPSKAINLALPSSPSSLDAIGIDFELVKADIHTADSRQACAIGNSKALIQVDMDVKGVEMKPSQPAVVVKQSEKKAVITYTRSAPGGACQLPWKTVSESKKYDKLSGIIEFADGSLTASVSIPLSLDETSDEEECFDFVPFAPIGAGISTIDVPQPTSVKIKNDLTSNQVGFKVSTGKIKAKQSQGSISLPLERTGRVDTVSWVKWKIDGPPQMAGLNSDGIATFQSDQVDGVVLLKLPQKPLAEPYSIVTVSLCDPGAAKSECMPCISGTSNTVILQIENDLEPPKIEFPTSKAECKQSDKTVEVMVRRSGYEFCKVQCDWSTDKGDFGTVEIPEQMDHVKIPIPLSQEPKIDEPVEMLEVTLANPKSSEVTPKLGNNKCFVKILNDVSPITVELGESEFFFKQSAGVIEIPVRRSIQTSALMSVAWKTSSSSRAYDSLSGFVEFSDSSGVALIKIFLEKDPVMSEQSSFDIQISLDDKKIALGRRQARINIANDVKRSIVSMKPTTQGQLEFKQSNKRCFLHVARRETAQERIEVPWHVSSSDHNSPWNTVKGKVIFEKGQYESVIEMPMPSEPNPNTPVEEIDLVLEDPTGQAIIDNKLRGCHFKVLNDIGMGLIEFKRQSYQVDLSKDLVEIALIRSKGAAFGTVVEWFGTPVNPSDALYRPQGGKAFFRPGDKETNIQLAVENDPSGKPIVFNLTLSGVTGRDTLGPCVVTEVHVGSHLESPGQVLHQSANLVADQQAEVKWQRPETGGPPSEYVVLYWEEGKENQRNEHVLPSTVTSCCLELEPDKKYNITVIARNSAGNKAPPLPVRIKTLPAITLTYKSDYEFNSSDGRAEITVTRNTTEFQTTLSWRMMRKVIHMPKNESSDLSNSDEPEPLSSGVINFDKGVKSMSLPIKLNADMITMKEKNALYIGEPGGEILAEISITIVNDTGIPGRVSKISVSDITSREVRINWSKPRLGGPVGEYKVAVRDFRTGREKSKIVSNDEFTAVIGGLSPDSMYKARVIAINRRGKSRYSKFVEFNTLNDIEILDARDYKMSERVATIKIQRRSTQDGLRLKWQAIAMAEPPQNWGTGELQFAPGQDTALVQITLFDRSIKSKSVPVKLQIVDKNSLISEVDFKVLDDIYPGCLTFSEGRIEVNLDKKIAKIDVKRLNGRDGKVGCFWNTMEITAKAGVHYVDTKGIVLFDDGEEEKTIEVPLCANTKLDANDFLEFKVVLIEPQGKCSLGTNQKCYVKLLPAEEKFVFSEKYLTYRLSEKMAIIPVERRFTSGVSTLKWHTRWSRKIHEEDSDDQVSENEGEEPPNWASGFIVFKDGQQKAHIEVPLIDKIPKKRSLCWVYISDAKTSESIARTQMQLIEDRLDAPTNIQTEVHATQCVVMWDFQRYVREYQITYSKTSRQSVKLMKVSGDEENVVLLDLDPCSEYEIMIAAINQFGNSATSETITIMTPGLPPSKPSRLAFQLLSPTSLQVNWGEPTHCHGEITSYVVEYHTIDEHSGIPPMIVPLPGPDHRSLFVENLVENTEYRYTVRAENLWGLGEMRTARMWIKPMAGRGSRPPSTVVMGSESSLASHSTWQGEQGQYNIEVEETDNTTDAGYRSEKHKTWTTHSKGGFTTDTGNSDIDLPSDLGSPIGTFSPDIMQQHSSNQVTISGRPQQATILSEDLKMSGNKVLRTVVDVNVNPEVKKITTKKVTKQFRSDEGVLSEVEEHYRGQEEYMSHDVQSNIHKDEHVDTDVKTRQDGDTEITTITKTVTHRTVEETRETLTGGVRNLHHERSPYRVRREKQQPMESSDSE</sequence>
<dbReference type="InterPro" id="IPR036116">
    <property type="entry name" value="FN3_sf"/>
</dbReference>
<evidence type="ECO:0000259" key="15">
    <source>
        <dbReference type="PROSITE" id="PS50853"/>
    </source>
</evidence>
<evidence type="ECO:0000256" key="12">
    <source>
        <dbReference type="ARBA" id="ARBA00023180"/>
    </source>
</evidence>
<reference evidence="16 17" key="1">
    <citation type="submission" date="2021-04" db="EMBL/GenBank/DDBJ databases">
        <authorList>
            <person name="Bliznina A."/>
        </authorList>
    </citation>
    <scope>NUCLEOTIDE SEQUENCE [LARGE SCALE GENOMIC DNA]</scope>
</reference>
<feature type="region of interest" description="Disordered" evidence="13">
    <location>
        <begin position="6568"/>
        <end position="6587"/>
    </location>
</feature>
<dbReference type="PROSITE" id="PS52047">
    <property type="entry name" value="I_EGF_2"/>
    <property type="match status" value="1"/>
</dbReference>
<evidence type="ECO:0000313" key="16">
    <source>
        <dbReference type="EMBL" id="CAG5105648.1"/>
    </source>
</evidence>
<dbReference type="Pfam" id="PF23105">
    <property type="entry name" value="EGF_integrin"/>
    <property type="match status" value="1"/>
</dbReference>
<dbReference type="Gene3D" id="2.60.40.2030">
    <property type="match status" value="16"/>
</dbReference>
<comment type="similarity">
    <text evidence="2">Belongs to the integrin beta chain family.</text>
</comment>
<dbReference type="PROSITE" id="PS50853">
    <property type="entry name" value="FN3"/>
    <property type="match status" value="4"/>
</dbReference>
<organism evidence="16 17">
    <name type="scientific">Oikopleura dioica</name>
    <name type="common">Tunicate</name>
    <dbReference type="NCBI Taxonomy" id="34765"/>
    <lineage>
        <taxon>Eukaryota</taxon>
        <taxon>Metazoa</taxon>
        <taxon>Chordata</taxon>
        <taxon>Tunicata</taxon>
        <taxon>Appendicularia</taxon>
        <taxon>Copelata</taxon>
        <taxon>Oikopleuridae</taxon>
        <taxon>Oikopleura</taxon>
    </lineage>
</organism>
<dbReference type="CDD" id="cd00063">
    <property type="entry name" value="FN3"/>
    <property type="match status" value="4"/>
</dbReference>
<dbReference type="InterPro" id="IPR057243">
    <property type="entry name" value="Integrin_I-EGF_CS"/>
</dbReference>
<dbReference type="SUPFAM" id="SSF49265">
    <property type="entry name" value="Fibronectin type III"/>
    <property type="match status" value="2"/>
</dbReference>
<keyword evidence="6" id="KW-0677">Repeat</keyword>
<evidence type="ECO:0000313" key="17">
    <source>
        <dbReference type="Proteomes" id="UP001158576"/>
    </source>
</evidence>
<feature type="domain" description="Fibronectin type-III" evidence="15">
    <location>
        <begin position="6157"/>
        <end position="6244"/>
    </location>
</feature>
<dbReference type="SUPFAM" id="SSF53300">
    <property type="entry name" value="vWA-like"/>
    <property type="match status" value="1"/>
</dbReference>
<dbReference type="PROSITE" id="PS00243">
    <property type="entry name" value="I_EGF_1"/>
    <property type="match status" value="1"/>
</dbReference>
<feature type="domain" description="Fibronectin type-III" evidence="15">
    <location>
        <begin position="5516"/>
        <end position="5610"/>
    </location>
</feature>
<evidence type="ECO:0000256" key="3">
    <source>
        <dbReference type="ARBA" id="ARBA00022536"/>
    </source>
</evidence>